<evidence type="ECO:0000256" key="4">
    <source>
        <dbReference type="ARBA" id="ARBA00022679"/>
    </source>
</evidence>
<dbReference type="InterPro" id="IPR052249">
    <property type="entry name" value="Roquin_domain"/>
</dbReference>
<gene>
    <name evidence="13" type="primary">LOC100378467</name>
</gene>
<feature type="region of interest" description="Disordered" evidence="9">
    <location>
        <begin position="765"/>
        <end position="788"/>
    </location>
</feature>
<dbReference type="SMART" id="SM00356">
    <property type="entry name" value="ZnF_C3H1"/>
    <property type="match status" value="1"/>
</dbReference>
<keyword evidence="5 8" id="KW-0479">Metal-binding</keyword>
<feature type="domain" description="C3H1-type" evidence="11">
    <location>
        <begin position="408"/>
        <end position="436"/>
    </location>
</feature>
<dbReference type="Gene3D" id="1.20.120.1790">
    <property type="match status" value="1"/>
</dbReference>
<proteinExistence type="predicted"/>
<keyword evidence="7 8" id="KW-0862">Zinc</keyword>
<comment type="subcellular location">
    <subcellularLocation>
        <location evidence="2">Cytoplasm</location>
        <location evidence="2">P-body</location>
    </subcellularLocation>
</comment>
<dbReference type="Gene3D" id="3.30.40.10">
    <property type="entry name" value="Zinc/RING finger domain, C3HC4 (zinc finger)"/>
    <property type="match status" value="1"/>
</dbReference>
<evidence type="ECO:0000256" key="5">
    <source>
        <dbReference type="ARBA" id="ARBA00022723"/>
    </source>
</evidence>
<keyword evidence="4" id="KW-0808">Transferase</keyword>
<evidence type="ECO:0000256" key="3">
    <source>
        <dbReference type="ARBA" id="ARBA00012483"/>
    </source>
</evidence>
<dbReference type="GeneID" id="100378467"/>
<dbReference type="Pfam" id="PF13445">
    <property type="entry name" value="zf-RING_UBOX"/>
    <property type="match status" value="1"/>
</dbReference>
<evidence type="ECO:0000256" key="8">
    <source>
        <dbReference type="PROSITE-ProRule" id="PRU00723"/>
    </source>
</evidence>
<evidence type="ECO:0000256" key="6">
    <source>
        <dbReference type="ARBA" id="ARBA00022771"/>
    </source>
</evidence>
<feature type="domain" description="RING-type" evidence="10">
    <location>
        <begin position="14"/>
        <end position="54"/>
    </location>
</feature>
<sequence>MPIQAPQWTEFLLCPICYNDFDDNVRLPISLVCGHTVCRTCLAQLHRKQCPFDQSNISADINSLPANYALLQLVGVEIPKTVELPSGLSSQHLKQYEESKSCVEEMALLLQPLSKVNVGSKECVLSRPMQRKLVTLVNCQLVEDEGRARAVRAARSLGERTVTELILQHQNPQQLSANLWAAVRARGCQFLGPAMQEECLKLVLLALEDGNALSRKVLVLFVVQRLEPQFPQASKTSVGHVVQLLYRASCFKVTKREEDSSLMQLKEEFRSYEALRREHDSQIVQIAMEAGLRISPEQWSSLLYGDASHKSHMQSIIDKLQTPASFAASVQELSIALQRSGDPANLARLTEDFELLANIDPAPDSAIPSWEESQRSMRAAKTAVLGLVDFVQNHSHHRKVLEQAQNSKYKTSLCRDVQQSGGCPRAANCTFAHSPEELERFRAKSRRTHIKGKVEKKIEGGGSKPLTESSNENLLARGPDTMTLDNDFPSFCDDEMSTNSSPFISPCTSGMSSPIPLSLGRNSPIPEKEKYPRCDYSSVYENSQAPHLEVSYKEPIDHRRYSPHPTYSSCELGYKVPESRHLHPSDPYYKSIASPHPRYVPDDIFGRAPPSRFVDDAYHGRYVPMGYNVAEGNPRGCIPSGAPPYAPEIKGYTRHLDQYPMYRQRNQTDPPPPDTPGSGYSGTSSNPVHRLSMYQLQDKREHLMAKLDPNYESHQQTRPFNTTPESSTAIVSSILSTVAGMINSKAKSTGHGNRSLTQLTTSQHLVSSSGVNLQDMARRDTTSSNKDSRYAGQYYNPWSSNPVLNIAPPTTGIPTISKTIVRHVSLEEGESVPGFGRNEQGNNEMPPKPGHDHHSCVEDVNRGRRIRREMEQMAIEKQRIKDNDSLCHDPKDLLNPIKRMSKSIFHETDPVQAMPTCYTPTTAVMAYQDSQMSSTVQQFSPGKHLSYEDKVNASSTETPITSATVWYSDLVDRVVTPTPPVEKQQIRLELQQVDKQIRQKQHDIVIQKAQDTLILHREEQAMSAHKDPYNCPPSINDELLARKLQEVELGIQKKTLVEPSKSDETVDDVAIATWLQQDEMEGRPSVNDANELKPEQCLPANVRLQQQQNDHQFAEQLVYQEAQAYGIRVAPQYADYHPRTEVVQPNYFVGNGRQVPPPPPPPPPQQHGNPVPGAPYYYPQRVGRYVSPCPAPPPPSAIKDPNYAWMTTLPSNVVEDPWNDLYQSYKQQ</sequence>
<dbReference type="InterPro" id="IPR013083">
    <property type="entry name" value="Znf_RING/FYVE/PHD"/>
</dbReference>
<accession>A0ABM0M8Y8</accession>
<dbReference type="InterPro" id="IPR048575">
    <property type="entry name" value="Roquin_1_2-like_ROQ"/>
</dbReference>
<evidence type="ECO:0000313" key="13">
    <source>
        <dbReference type="RefSeq" id="XP_006816479.1"/>
    </source>
</evidence>
<dbReference type="PROSITE" id="PS00518">
    <property type="entry name" value="ZF_RING_1"/>
    <property type="match status" value="1"/>
</dbReference>
<dbReference type="PANTHER" id="PTHR13139">
    <property type="entry name" value="RING FINGER AND CCCH-TYPE ZINC FINGER DOMAIN-CONTAINING PROTEIN"/>
    <property type="match status" value="1"/>
</dbReference>
<evidence type="ECO:0000259" key="11">
    <source>
        <dbReference type="PROSITE" id="PS50103"/>
    </source>
</evidence>
<feature type="compositionally biased region" description="Low complexity" evidence="9">
    <location>
        <begin position="676"/>
        <end position="685"/>
    </location>
</feature>
<dbReference type="InterPro" id="IPR017907">
    <property type="entry name" value="Znf_RING_CS"/>
</dbReference>
<feature type="zinc finger region" description="C3H1-type" evidence="8">
    <location>
        <begin position="408"/>
        <end position="436"/>
    </location>
</feature>
<feature type="region of interest" description="Disordered" evidence="9">
    <location>
        <begin position="830"/>
        <end position="856"/>
    </location>
</feature>
<evidence type="ECO:0000259" key="10">
    <source>
        <dbReference type="PROSITE" id="PS50089"/>
    </source>
</evidence>
<organism evidence="12 13">
    <name type="scientific">Saccoglossus kowalevskii</name>
    <name type="common">Acorn worm</name>
    <dbReference type="NCBI Taxonomy" id="10224"/>
    <lineage>
        <taxon>Eukaryota</taxon>
        <taxon>Metazoa</taxon>
        <taxon>Hemichordata</taxon>
        <taxon>Enteropneusta</taxon>
        <taxon>Harrimaniidae</taxon>
        <taxon>Saccoglossus</taxon>
    </lineage>
</organism>
<dbReference type="CDD" id="cd16638">
    <property type="entry name" value="mRING-HC-C3HC3D_Roquin"/>
    <property type="match status" value="1"/>
</dbReference>
<dbReference type="SUPFAM" id="SSF90229">
    <property type="entry name" value="CCCH zinc finger"/>
    <property type="match status" value="1"/>
</dbReference>
<feature type="compositionally biased region" description="Pro residues" evidence="9">
    <location>
        <begin position="1155"/>
        <end position="1165"/>
    </location>
</feature>
<protein>
    <recommendedName>
        <fullName evidence="3">RING-type E3 ubiquitin transferase</fullName>
        <ecNumber evidence="3">2.3.2.27</ecNumber>
    </recommendedName>
</protein>
<keyword evidence="12" id="KW-1185">Reference proteome</keyword>
<dbReference type="PANTHER" id="PTHR13139:SF54">
    <property type="entry name" value="RING-TYPE E3 UBIQUITIN TRANSFERASE"/>
    <property type="match status" value="1"/>
</dbReference>
<evidence type="ECO:0000313" key="12">
    <source>
        <dbReference type="Proteomes" id="UP000694865"/>
    </source>
</evidence>
<dbReference type="SUPFAM" id="SSF57850">
    <property type="entry name" value="RING/U-box"/>
    <property type="match status" value="1"/>
</dbReference>
<comment type="catalytic activity">
    <reaction evidence="1">
        <text>S-ubiquitinyl-[E2 ubiquitin-conjugating enzyme]-L-cysteine + [acceptor protein]-L-lysine = [E2 ubiquitin-conjugating enzyme]-L-cysteine + N(6)-ubiquitinyl-[acceptor protein]-L-lysine.</text>
        <dbReference type="EC" id="2.3.2.27"/>
    </reaction>
</comment>
<dbReference type="InterPro" id="IPR041523">
    <property type="entry name" value="ROQ_II"/>
</dbReference>
<evidence type="ECO:0000256" key="7">
    <source>
        <dbReference type="ARBA" id="ARBA00022833"/>
    </source>
</evidence>
<dbReference type="InterPro" id="IPR001841">
    <property type="entry name" value="Znf_RING"/>
</dbReference>
<feature type="region of interest" description="Disordered" evidence="9">
    <location>
        <begin position="663"/>
        <end position="687"/>
    </location>
</feature>
<evidence type="ECO:0000256" key="1">
    <source>
        <dbReference type="ARBA" id="ARBA00000900"/>
    </source>
</evidence>
<evidence type="ECO:0000256" key="9">
    <source>
        <dbReference type="SAM" id="MobiDB-lite"/>
    </source>
</evidence>
<feature type="compositionally biased region" description="Basic and acidic residues" evidence="9">
    <location>
        <begin position="776"/>
        <end position="788"/>
    </location>
</feature>
<dbReference type="Pfam" id="PF21206">
    <property type="entry name" value="Roquin_1_2-like_ROQ"/>
    <property type="match status" value="1"/>
</dbReference>
<evidence type="ECO:0000256" key="2">
    <source>
        <dbReference type="ARBA" id="ARBA00004201"/>
    </source>
</evidence>
<dbReference type="InterPro" id="IPR027370">
    <property type="entry name" value="Znf-RING_euk"/>
</dbReference>
<feature type="region of interest" description="Disordered" evidence="9">
    <location>
        <begin position="1148"/>
        <end position="1176"/>
    </location>
</feature>
<dbReference type="Gene3D" id="4.10.1000.10">
    <property type="entry name" value="Zinc finger, CCCH-type"/>
    <property type="match status" value="1"/>
</dbReference>
<name>A0ABM0M8Y8_SACKO</name>
<keyword evidence="6 8" id="KW-0863">Zinc-finger</keyword>
<dbReference type="PROSITE" id="PS50103">
    <property type="entry name" value="ZF_C3H1"/>
    <property type="match status" value="1"/>
</dbReference>
<dbReference type="EC" id="2.3.2.27" evidence="3"/>
<dbReference type="InterPro" id="IPR036855">
    <property type="entry name" value="Znf_CCCH_sf"/>
</dbReference>
<dbReference type="Proteomes" id="UP000694865">
    <property type="component" value="Unplaced"/>
</dbReference>
<dbReference type="InterPro" id="IPR000571">
    <property type="entry name" value="Znf_CCCH"/>
</dbReference>
<dbReference type="Pfam" id="PF00642">
    <property type="entry name" value="zf-CCCH"/>
    <property type="match status" value="1"/>
</dbReference>
<dbReference type="PROSITE" id="PS50089">
    <property type="entry name" value="ZF_RING_2"/>
    <property type="match status" value="1"/>
</dbReference>
<dbReference type="RefSeq" id="XP_006816479.1">
    <property type="nucleotide sequence ID" value="XM_006816416.1"/>
</dbReference>
<reference evidence="13" key="1">
    <citation type="submission" date="2025-08" db="UniProtKB">
        <authorList>
            <consortium name="RefSeq"/>
        </authorList>
    </citation>
    <scope>IDENTIFICATION</scope>
    <source>
        <tissue evidence="13">Testes</tissue>
    </source>
</reference>
<dbReference type="Pfam" id="PF18386">
    <property type="entry name" value="ROQ_II"/>
    <property type="match status" value="1"/>
</dbReference>
<dbReference type="SMART" id="SM00184">
    <property type="entry name" value="RING"/>
    <property type="match status" value="1"/>
</dbReference>